<dbReference type="EC" id="2.7.13.3" evidence="2"/>
<dbReference type="PROSITE" id="PS50109">
    <property type="entry name" value="HIS_KIN"/>
    <property type="match status" value="1"/>
</dbReference>
<dbReference type="AlphaFoldDB" id="A0A2S5KLD2"/>
<sequence length="196" mass="21309">MSSMLDVAWDNSQRLCQLVDDLLDMDKIVAGKLSIHPRRQPLPPIITEACRSSSGYASKYQVHFHIGSLADVEVMVDSVRLHQVLLNLLSNAAKFSPQGGRVDIGTELQDGQVKVWVQDQGCGIPAAFRARLFQKFSQVDSSSTRRTGGTGLGLAISRELVEQMGGQIGFDSEEGQGSTFWFVLPVLSSTGERAAS</sequence>
<organism evidence="8 9">
    <name type="scientific">Proteobacteria bacterium 228</name>
    <dbReference type="NCBI Taxonomy" id="2083153"/>
    <lineage>
        <taxon>Bacteria</taxon>
        <taxon>Pseudomonadati</taxon>
        <taxon>Pseudomonadota</taxon>
    </lineage>
</organism>
<feature type="domain" description="Histidine kinase" evidence="7">
    <location>
        <begin position="1"/>
        <end position="188"/>
    </location>
</feature>
<keyword evidence="3" id="KW-0597">Phosphoprotein</keyword>
<comment type="caution">
    <text evidence="8">The sequence shown here is derived from an EMBL/GenBank/DDBJ whole genome shotgun (WGS) entry which is preliminary data.</text>
</comment>
<keyword evidence="4" id="KW-0808">Transferase</keyword>
<dbReference type="Pfam" id="PF02518">
    <property type="entry name" value="HATPase_c"/>
    <property type="match status" value="1"/>
</dbReference>
<evidence type="ECO:0000256" key="1">
    <source>
        <dbReference type="ARBA" id="ARBA00000085"/>
    </source>
</evidence>
<dbReference type="OrthoDB" id="5298317at2"/>
<proteinExistence type="predicted"/>
<dbReference type="PANTHER" id="PTHR43047">
    <property type="entry name" value="TWO-COMPONENT HISTIDINE PROTEIN KINASE"/>
    <property type="match status" value="1"/>
</dbReference>
<evidence type="ECO:0000256" key="6">
    <source>
        <dbReference type="ARBA" id="ARBA00023012"/>
    </source>
</evidence>
<dbReference type="PRINTS" id="PR00344">
    <property type="entry name" value="BCTRLSENSOR"/>
</dbReference>
<dbReference type="GO" id="GO:0000155">
    <property type="term" value="F:phosphorelay sensor kinase activity"/>
    <property type="evidence" value="ECO:0007669"/>
    <property type="project" value="TreeGrafter"/>
</dbReference>
<keyword evidence="6" id="KW-0902">Two-component regulatory system</keyword>
<dbReference type="Proteomes" id="UP000238196">
    <property type="component" value="Unassembled WGS sequence"/>
</dbReference>
<dbReference type="CDD" id="cd16922">
    <property type="entry name" value="HATPase_EvgS-ArcB-TorS-like"/>
    <property type="match status" value="1"/>
</dbReference>
<dbReference type="FunFam" id="3.30.565.10:FF:000010">
    <property type="entry name" value="Sensor histidine kinase RcsC"/>
    <property type="match status" value="1"/>
</dbReference>
<reference evidence="8 9" key="1">
    <citation type="submission" date="2018-02" db="EMBL/GenBank/DDBJ databases">
        <title>novel marine gammaproteobacteria from coastal saline agro ecosystem.</title>
        <authorList>
            <person name="Krishnan R."/>
            <person name="Ramesh Kumar N."/>
        </authorList>
    </citation>
    <scope>NUCLEOTIDE SEQUENCE [LARGE SCALE GENOMIC DNA]</scope>
    <source>
        <strain evidence="8 9">228</strain>
    </source>
</reference>
<keyword evidence="5" id="KW-0418">Kinase</keyword>
<evidence type="ECO:0000313" key="9">
    <source>
        <dbReference type="Proteomes" id="UP000238196"/>
    </source>
</evidence>
<dbReference type="InterPro" id="IPR004358">
    <property type="entry name" value="Sig_transdc_His_kin-like_C"/>
</dbReference>
<evidence type="ECO:0000259" key="7">
    <source>
        <dbReference type="PROSITE" id="PS50109"/>
    </source>
</evidence>
<evidence type="ECO:0000256" key="4">
    <source>
        <dbReference type="ARBA" id="ARBA00022679"/>
    </source>
</evidence>
<dbReference type="Gene3D" id="3.30.565.10">
    <property type="entry name" value="Histidine kinase-like ATPase, C-terminal domain"/>
    <property type="match status" value="1"/>
</dbReference>
<evidence type="ECO:0000256" key="2">
    <source>
        <dbReference type="ARBA" id="ARBA00012438"/>
    </source>
</evidence>
<dbReference type="SUPFAM" id="SSF55874">
    <property type="entry name" value="ATPase domain of HSP90 chaperone/DNA topoisomerase II/histidine kinase"/>
    <property type="match status" value="1"/>
</dbReference>
<gene>
    <name evidence="8" type="ORF">C4K68_19625</name>
</gene>
<dbReference type="InterPro" id="IPR003594">
    <property type="entry name" value="HATPase_dom"/>
</dbReference>
<dbReference type="PANTHER" id="PTHR43047:SF72">
    <property type="entry name" value="OSMOSENSING HISTIDINE PROTEIN KINASE SLN1"/>
    <property type="match status" value="1"/>
</dbReference>
<evidence type="ECO:0000256" key="3">
    <source>
        <dbReference type="ARBA" id="ARBA00022553"/>
    </source>
</evidence>
<dbReference type="InterPro" id="IPR036890">
    <property type="entry name" value="HATPase_C_sf"/>
</dbReference>
<protein>
    <recommendedName>
        <fullName evidence="2">histidine kinase</fullName>
        <ecNumber evidence="2">2.7.13.3</ecNumber>
    </recommendedName>
</protein>
<evidence type="ECO:0000313" key="8">
    <source>
        <dbReference type="EMBL" id="PPC75644.1"/>
    </source>
</evidence>
<dbReference type="InterPro" id="IPR005467">
    <property type="entry name" value="His_kinase_dom"/>
</dbReference>
<dbReference type="EMBL" id="PRLP01000082">
    <property type="protein sequence ID" value="PPC75644.1"/>
    <property type="molecule type" value="Genomic_DNA"/>
</dbReference>
<dbReference type="SMART" id="SM00387">
    <property type="entry name" value="HATPase_c"/>
    <property type="match status" value="1"/>
</dbReference>
<comment type="catalytic activity">
    <reaction evidence="1">
        <text>ATP + protein L-histidine = ADP + protein N-phospho-L-histidine.</text>
        <dbReference type="EC" id="2.7.13.3"/>
    </reaction>
</comment>
<evidence type="ECO:0000256" key="5">
    <source>
        <dbReference type="ARBA" id="ARBA00022777"/>
    </source>
</evidence>
<accession>A0A2S5KLD2</accession>
<dbReference type="GO" id="GO:0009927">
    <property type="term" value="F:histidine phosphotransfer kinase activity"/>
    <property type="evidence" value="ECO:0007669"/>
    <property type="project" value="TreeGrafter"/>
</dbReference>
<dbReference type="GO" id="GO:0005886">
    <property type="term" value="C:plasma membrane"/>
    <property type="evidence" value="ECO:0007669"/>
    <property type="project" value="TreeGrafter"/>
</dbReference>
<name>A0A2S5KLD2_9PROT</name>